<organism evidence="10 11">
    <name type="scientific">Sorghum bicolor</name>
    <name type="common">Sorghum</name>
    <name type="synonym">Sorghum vulgare</name>
    <dbReference type="NCBI Taxonomy" id="4558"/>
    <lineage>
        <taxon>Eukaryota</taxon>
        <taxon>Viridiplantae</taxon>
        <taxon>Streptophyta</taxon>
        <taxon>Embryophyta</taxon>
        <taxon>Tracheophyta</taxon>
        <taxon>Spermatophyta</taxon>
        <taxon>Magnoliopsida</taxon>
        <taxon>Liliopsida</taxon>
        <taxon>Poales</taxon>
        <taxon>Poaceae</taxon>
        <taxon>PACMAD clade</taxon>
        <taxon>Panicoideae</taxon>
        <taxon>Andropogonodae</taxon>
        <taxon>Andropogoneae</taxon>
        <taxon>Sorghinae</taxon>
        <taxon>Sorghum</taxon>
    </lineage>
</organism>
<dbReference type="GO" id="GO:0045893">
    <property type="term" value="P:positive regulation of DNA-templated transcription"/>
    <property type="evidence" value="ECO:0007669"/>
    <property type="project" value="InterPro"/>
</dbReference>
<sequence>MGSQTMASQAGGGGGGVGGSGGAGAAQRGQMQSLARQGSLYNLTLDEVQSHLGEPLHSMNLEELLKSVFPDGLDPDGGTTSQYEQSSGLYRQGSITMPPELSKRTVDEVWKGIQDAPKRNVGEGGRRRRERQPTLGEMTLEDFLVKAGVVTEGYLKDLNDVGNVEQVGSAGAAGLTAGAHWLDHYQQRITAIEPHQHGQHSLPGAYMPGQLALQPLNVGPGAILESYSDGHITSPMMGALSDSPTPGTKRGSPGDVADKLMERRQKRMIKNRESAARSRARKQAYTNELENKVSRLEEENEKLKKQKELEKILFSAPLPEPKYQLRRTGSATF</sequence>
<dbReference type="GO" id="GO:0005634">
    <property type="term" value="C:nucleus"/>
    <property type="evidence" value="ECO:0007669"/>
    <property type="project" value="UniProtKB-SubCell"/>
</dbReference>
<evidence type="ECO:0000256" key="5">
    <source>
        <dbReference type="ARBA" id="ARBA00023163"/>
    </source>
</evidence>
<name>A0A921UQT2_SORBI</name>
<evidence type="ECO:0000256" key="8">
    <source>
        <dbReference type="SAM" id="MobiDB-lite"/>
    </source>
</evidence>
<dbReference type="OrthoDB" id="644067at2759"/>
<keyword evidence="7" id="KW-0175">Coiled coil</keyword>
<dbReference type="Gene3D" id="1.20.5.170">
    <property type="match status" value="1"/>
</dbReference>
<evidence type="ECO:0000256" key="1">
    <source>
        <dbReference type="ARBA" id="ARBA00004123"/>
    </source>
</evidence>
<dbReference type="PANTHER" id="PTHR22952">
    <property type="entry name" value="CAMP-RESPONSE ELEMENT BINDING PROTEIN-RELATED"/>
    <property type="match status" value="1"/>
</dbReference>
<feature type="compositionally biased region" description="Gly residues" evidence="8">
    <location>
        <begin position="10"/>
        <end position="24"/>
    </location>
</feature>
<feature type="domain" description="BZIP" evidence="9">
    <location>
        <begin position="261"/>
        <end position="306"/>
    </location>
</feature>
<dbReference type="CDD" id="cd14707">
    <property type="entry name" value="bZIP_plant_BZIP46"/>
    <property type="match status" value="1"/>
</dbReference>
<dbReference type="GO" id="GO:0003677">
    <property type="term" value="F:DNA binding"/>
    <property type="evidence" value="ECO:0007669"/>
    <property type="project" value="UniProtKB-KW"/>
</dbReference>
<feature type="coiled-coil region" evidence="7">
    <location>
        <begin position="279"/>
        <end position="313"/>
    </location>
</feature>
<evidence type="ECO:0000256" key="6">
    <source>
        <dbReference type="ARBA" id="ARBA00023242"/>
    </source>
</evidence>
<dbReference type="SUPFAM" id="SSF57959">
    <property type="entry name" value="Leucine zipper domain"/>
    <property type="match status" value="1"/>
</dbReference>
<dbReference type="PANTHER" id="PTHR22952:SF385">
    <property type="entry name" value="ABSCISIC ACID-INSENSITIVE 5-LIKE PROTEIN 2"/>
    <property type="match status" value="1"/>
</dbReference>
<keyword evidence="6" id="KW-0539">Nucleus</keyword>
<gene>
    <name evidence="10" type="ORF">BDA96_03G358500</name>
</gene>
<feature type="compositionally biased region" description="Polar residues" evidence="8">
    <location>
        <begin position="78"/>
        <end position="95"/>
    </location>
</feature>
<evidence type="ECO:0000256" key="4">
    <source>
        <dbReference type="ARBA" id="ARBA00023125"/>
    </source>
</evidence>
<dbReference type="InterPro" id="IPR004827">
    <property type="entry name" value="bZIP"/>
</dbReference>
<dbReference type="FunFam" id="1.20.5.170:FF:000036">
    <property type="entry name" value="ABSCISIC ACID-INSENSITIVE 5-like protein 2"/>
    <property type="match status" value="1"/>
</dbReference>
<comment type="subcellular location">
    <subcellularLocation>
        <location evidence="1">Nucleus</location>
    </subcellularLocation>
</comment>
<dbReference type="PROSITE" id="PS00036">
    <property type="entry name" value="BZIP_BASIC"/>
    <property type="match status" value="1"/>
</dbReference>
<dbReference type="GO" id="GO:0009738">
    <property type="term" value="P:abscisic acid-activated signaling pathway"/>
    <property type="evidence" value="ECO:0007669"/>
    <property type="project" value="UniProtKB-KW"/>
</dbReference>
<dbReference type="KEGG" id="sbi:8082423"/>
<dbReference type="InterPro" id="IPR046347">
    <property type="entry name" value="bZIP_sf"/>
</dbReference>
<dbReference type="OMA" id="HWIEQYK"/>
<evidence type="ECO:0000259" key="9">
    <source>
        <dbReference type="PROSITE" id="PS50217"/>
    </source>
</evidence>
<dbReference type="Proteomes" id="UP000807115">
    <property type="component" value="Chromosome 3"/>
</dbReference>
<evidence type="ECO:0000256" key="2">
    <source>
        <dbReference type="ARBA" id="ARBA00022682"/>
    </source>
</evidence>
<dbReference type="EMBL" id="CM027682">
    <property type="protein sequence ID" value="KAG0539860.1"/>
    <property type="molecule type" value="Genomic_DNA"/>
</dbReference>
<dbReference type="InterPro" id="IPR043452">
    <property type="entry name" value="BZIP46-like"/>
</dbReference>
<evidence type="ECO:0000256" key="3">
    <source>
        <dbReference type="ARBA" id="ARBA00023015"/>
    </source>
</evidence>
<feature type="region of interest" description="Disordered" evidence="8">
    <location>
        <begin position="70"/>
        <end position="97"/>
    </location>
</feature>
<reference evidence="10" key="1">
    <citation type="journal article" date="2019" name="BMC Genomics">
        <title>A new reference genome for Sorghum bicolor reveals high levels of sequence similarity between sweet and grain genotypes: implications for the genetics of sugar metabolism.</title>
        <authorList>
            <person name="Cooper E.A."/>
            <person name="Brenton Z.W."/>
            <person name="Flinn B.S."/>
            <person name="Jenkins J."/>
            <person name="Shu S."/>
            <person name="Flowers D."/>
            <person name="Luo F."/>
            <person name="Wang Y."/>
            <person name="Xia P."/>
            <person name="Barry K."/>
            <person name="Daum C."/>
            <person name="Lipzen A."/>
            <person name="Yoshinaga Y."/>
            <person name="Schmutz J."/>
            <person name="Saski C."/>
            <person name="Vermerris W."/>
            <person name="Kresovich S."/>
        </authorList>
    </citation>
    <scope>NUCLEOTIDE SEQUENCE</scope>
</reference>
<dbReference type="PROSITE" id="PS50217">
    <property type="entry name" value="BZIP"/>
    <property type="match status" value="1"/>
</dbReference>
<evidence type="ECO:0000313" key="11">
    <source>
        <dbReference type="Proteomes" id="UP000807115"/>
    </source>
</evidence>
<dbReference type="GO" id="GO:0003700">
    <property type="term" value="F:DNA-binding transcription factor activity"/>
    <property type="evidence" value="ECO:0007669"/>
    <property type="project" value="InterPro"/>
</dbReference>
<keyword evidence="4" id="KW-0238">DNA-binding</keyword>
<proteinExistence type="predicted"/>
<keyword evidence="3" id="KW-0805">Transcription regulation</keyword>
<dbReference type="SMART" id="SM00338">
    <property type="entry name" value="BRLZ"/>
    <property type="match status" value="1"/>
</dbReference>
<dbReference type="AlphaFoldDB" id="A0A921UQT2"/>
<evidence type="ECO:0000256" key="7">
    <source>
        <dbReference type="SAM" id="Coils"/>
    </source>
</evidence>
<keyword evidence="5" id="KW-0804">Transcription</keyword>
<dbReference type="Gramene" id="EES03785">
    <property type="protein sequence ID" value="EES03785"/>
    <property type="gene ID" value="SORBI_3003G332200"/>
</dbReference>
<protein>
    <recommendedName>
        <fullName evidence="9">BZIP domain-containing protein</fullName>
    </recommendedName>
</protein>
<feature type="region of interest" description="Disordered" evidence="8">
    <location>
        <begin position="1"/>
        <end position="31"/>
    </location>
</feature>
<keyword evidence="2" id="KW-0938">Abscisic acid signaling pathway</keyword>
<dbReference type="Pfam" id="PF00170">
    <property type="entry name" value="bZIP_1"/>
    <property type="match status" value="1"/>
</dbReference>
<evidence type="ECO:0000313" key="10">
    <source>
        <dbReference type="EMBL" id="KAG0539860.1"/>
    </source>
</evidence>
<comment type="caution">
    <text evidence="10">The sequence shown here is derived from an EMBL/GenBank/DDBJ whole genome shotgun (WGS) entry which is preliminary data.</text>
</comment>
<accession>A0A921UQT2</accession>
<reference evidence="10" key="2">
    <citation type="submission" date="2020-10" db="EMBL/GenBank/DDBJ databases">
        <authorList>
            <person name="Cooper E.A."/>
            <person name="Brenton Z.W."/>
            <person name="Flinn B.S."/>
            <person name="Jenkins J."/>
            <person name="Shu S."/>
            <person name="Flowers D."/>
            <person name="Luo F."/>
            <person name="Wang Y."/>
            <person name="Xia P."/>
            <person name="Barry K."/>
            <person name="Daum C."/>
            <person name="Lipzen A."/>
            <person name="Yoshinaga Y."/>
            <person name="Schmutz J."/>
            <person name="Saski C."/>
            <person name="Vermerris W."/>
            <person name="Kresovich S."/>
        </authorList>
    </citation>
    <scope>NUCLEOTIDE SEQUENCE</scope>
</reference>